<dbReference type="GO" id="GO:0016787">
    <property type="term" value="F:hydrolase activity"/>
    <property type="evidence" value="ECO:0007669"/>
    <property type="project" value="UniProtKB-KW"/>
</dbReference>
<dbReference type="InterPro" id="IPR027417">
    <property type="entry name" value="P-loop_NTPase"/>
</dbReference>
<accession>A0A286GE10</accession>
<dbReference type="PANTHER" id="PTHR43788">
    <property type="entry name" value="DNA2/NAM7 HELICASE FAMILY MEMBER"/>
    <property type="match status" value="1"/>
</dbReference>
<feature type="domain" description="DNA2/NAM7 helicase-like C-terminal" evidence="9">
    <location>
        <begin position="829"/>
        <end position="1019"/>
    </location>
</feature>
<evidence type="ECO:0000259" key="9">
    <source>
        <dbReference type="Pfam" id="PF13087"/>
    </source>
</evidence>
<dbReference type="SUPFAM" id="SSF52540">
    <property type="entry name" value="P-loop containing nucleoside triphosphate hydrolases"/>
    <property type="match status" value="1"/>
</dbReference>
<feature type="domain" description="DNA2/NAM7 helicase helicase" evidence="8">
    <location>
        <begin position="734"/>
        <end position="798"/>
    </location>
</feature>
<evidence type="ECO:0000256" key="4">
    <source>
        <dbReference type="ARBA" id="ARBA00022806"/>
    </source>
</evidence>
<evidence type="ECO:0000313" key="12">
    <source>
        <dbReference type="Proteomes" id="UP000219621"/>
    </source>
</evidence>
<dbReference type="InterPro" id="IPR041677">
    <property type="entry name" value="DNA2/NAM7_AAA_11"/>
</dbReference>
<dbReference type="PANTHER" id="PTHR43788:SF8">
    <property type="entry name" value="DNA-BINDING PROTEIN SMUBP-2"/>
    <property type="match status" value="1"/>
</dbReference>
<evidence type="ECO:0000256" key="3">
    <source>
        <dbReference type="ARBA" id="ARBA00022801"/>
    </source>
</evidence>
<dbReference type="AlphaFoldDB" id="A0A286GE10"/>
<sequence length="1152" mass="124913">MTSGSTAAESELDGIVIDVLMGHPTGLRTDQIRTALARRGVMQELSQLTTTLSAMQQAGKVTFKNRQWNTTGPIRNRKPPAAGTDARRGAPETPGSVHRPAERGPQMAPAGGPPVPTMRCHGFTGRLTDVAETAAPQAMHGSLPQGLPLLRKLIPYWRECLRAEERPNTVLPLERIDQEFCALTTAGEWWPTEQRQVEIHFDAASVPPEFLAVLSRRGPDADLYLGYPVQILPGVQGGGAFARPVFTFRCRFELGAGTLRVVAPAQPVDVNAEWLEKQFRDGAERRSVLRWLGITAADPDDDGAPLDDDPVDLPTVTTRLAARLPGGGAAGLAPSALATSLPVETDSPRLLNVLTLFTAPTTVYSKRTLRELDRLAQWPDSDYTASALGALFGMAPAVKPERLPCLSPIPLNEDQTEATAAALNAPLTVVTGPPGTGKSQTVAAVMASAALCGRTALLASKNHKAIDTVEERLGELLGGRSILARASRPFGEGQAFDLRRASDALFARGSATGRRDTLIRSVGRLRTTEDRLYDIQQKLARQEELGHLVAEAEAAVEDCEARLDAALREWARRPDAPAVLQDLSAAQPPRWLARVFPALARWLAARKAKAAVETLAPLGIPWPDHAENPAERLGVLRQLAVYLGALADLDRLKPKIMPESERQALVDALVSGRMELTARAADLFRALPDALEDLDDHDRPGLAEFAGAMSLFAGDKLGDDGEREHRRATEAALPILLKHFPLWAVTNLSAGRALPLQAGLFDYVIIDEASQCDIASALPLLARARQAIIVGDPAQLRHVTKVTQDREVRLLEAGGLLAQGIGRYSYRSQSLFNIVASIPGITSHLLRDHYRCAGAVAAYFNDAFYGGRLRVVTDEANLNPPHGQKPGIHWTGIGGDIAPAASGCHSPAEARAIVEHVRRVLVDQGYQGSIGIVTAFREQAKRITDLIAEAIPAEHVARSRLGAFTAHQFQGDARDLILLSLCLGPGMPQGSRSFLAESANLMNVAVSRARAVCHVFGNLEEARRSGIPHVTKLVAAAERETSARSEGAPVFESPWEEIVHDALMKRGVATLPQFPIAGRRLDLAIICGTTKVDVEIDGDRYHRDASGRRKSSDLWRDHQLKSLGWRVKRYWVYQLREDLDGCLDDIIATLRR</sequence>
<evidence type="ECO:0000256" key="7">
    <source>
        <dbReference type="SAM" id="MobiDB-lite"/>
    </source>
</evidence>
<name>A0A286GE10_9PROT</name>
<dbReference type="Pfam" id="PF13087">
    <property type="entry name" value="AAA_12"/>
    <property type="match status" value="1"/>
</dbReference>
<dbReference type="InterPro" id="IPR047187">
    <property type="entry name" value="SF1_C_Upf1"/>
</dbReference>
<keyword evidence="12" id="KW-1185">Reference proteome</keyword>
<dbReference type="GO" id="GO:0043139">
    <property type="term" value="F:5'-3' DNA helicase activity"/>
    <property type="evidence" value="ECO:0007669"/>
    <property type="project" value="TreeGrafter"/>
</dbReference>
<proteinExistence type="inferred from homology"/>
<dbReference type="GO" id="GO:0005524">
    <property type="term" value="F:ATP binding"/>
    <property type="evidence" value="ECO:0007669"/>
    <property type="project" value="UniProtKB-KW"/>
</dbReference>
<dbReference type="Pfam" id="PF18741">
    <property type="entry name" value="MTES_1575"/>
    <property type="match status" value="1"/>
</dbReference>
<keyword evidence="5" id="KW-0067">ATP-binding</keyword>
<dbReference type="InterPro" id="IPR041679">
    <property type="entry name" value="DNA2/NAM7-like_C"/>
</dbReference>
<feature type="domain" description="DNA2/NAM7 helicase helicase" evidence="8">
    <location>
        <begin position="411"/>
        <end position="475"/>
    </location>
</feature>
<organism evidence="11 12">
    <name type="scientific">Caenispirillum bisanense</name>
    <dbReference type="NCBI Taxonomy" id="414052"/>
    <lineage>
        <taxon>Bacteria</taxon>
        <taxon>Pseudomonadati</taxon>
        <taxon>Pseudomonadota</taxon>
        <taxon>Alphaproteobacteria</taxon>
        <taxon>Rhodospirillales</taxon>
        <taxon>Novispirillaceae</taxon>
        <taxon>Caenispirillum</taxon>
    </lineage>
</organism>
<dbReference type="Pfam" id="PF13086">
    <property type="entry name" value="AAA_11"/>
    <property type="match status" value="2"/>
</dbReference>
<reference evidence="11 12" key="1">
    <citation type="submission" date="2017-09" db="EMBL/GenBank/DDBJ databases">
        <authorList>
            <person name="Ehlers B."/>
            <person name="Leendertz F.H."/>
        </authorList>
    </citation>
    <scope>NUCLEOTIDE SEQUENCE [LARGE SCALE GENOMIC DNA]</scope>
    <source>
        <strain evidence="11 12">USBA 140</strain>
    </source>
</reference>
<dbReference type="Proteomes" id="UP000219621">
    <property type="component" value="Unassembled WGS sequence"/>
</dbReference>
<dbReference type="Gene3D" id="3.40.50.300">
    <property type="entry name" value="P-loop containing nucleotide triphosphate hydrolases"/>
    <property type="match status" value="3"/>
</dbReference>
<dbReference type="SUPFAM" id="SSF52980">
    <property type="entry name" value="Restriction endonuclease-like"/>
    <property type="match status" value="1"/>
</dbReference>
<evidence type="ECO:0008006" key="13">
    <source>
        <dbReference type="Google" id="ProtNLM"/>
    </source>
</evidence>
<dbReference type="Gene3D" id="3.40.960.10">
    <property type="entry name" value="VSR Endonuclease"/>
    <property type="match status" value="1"/>
</dbReference>
<evidence type="ECO:0000256" key="1">
    <source>
        <dbReference type="ARBA" id="ARBA00007913"/>
    </source>
</evidence>
<keyword evidence="2" id="KW-0547">Nucleotide-binding</keyword>
<evidence type="ECO:0000256" key="6">
    <source>
        <dbReference type="SAM" id="Coils"/>
    </source>
</evidence>
<dbReference type="InterPro" id="IPR049468">
    <property type="entry name" value="Restrct_endonuc-II-like_dom"/>
</dbReference>
<dbReference type="InterPro" id="IPR011335">
    <property type="entry name" value="Restrct_endonuc-II-like"/>
</dbReference>
<comment type="similarity">
    <text evidence="1">Belongs to the DNA2/NAM7 helicase family.</text>
</comment>
<gene>
    <name evidence="11" type="ORF">SAMN05421508_1035</name>
</gene>
<keyword evidence="3" id="KW-0378">Hydrolase</keyword>
<evidence type="ECO:0000256" key="5">
    <source>
        <dbReference type="ARBA" id="ARBA00022840"/>
    </source>
</evidence>
<dbReference type="OrthoDB" id="9757917at2"/>
<dbReference type="CDD" id="cd18808">
    <property type="entry name" value="SF1_C_Upf1"/>
    <property type="match status" value="1"/>
</dbReference>
<protein>
    <recommendedName>
        <fullName evidence="13">AAA domain-containing protein</fullName>
    </recommendedName>
</protein>
<evidence type="ECO:0000313" key="11">
    <source>
        <dbReference type="EMBL" id="SOD93254.1"/>
    </source>
</evidence>
<dbReference type="EMBL" id="OCNJ01000003">
    <property type="protein sequence ID" value="SOD93254.1"/>
    <property type="molecule type" value="Genomic_DNA"/>
</dbReference>
<keyword evidence="6" id="KW-0175">Coiled coil</keyword>
<evidence type="ECO:0000256" key="2">
    <source>
        <dbReference type="ARBA" id="ARBA00022741"/>
    </source>
</evidence>
<keyword evidence="4" id="KW-0347">Helicase</keyword>
<feature type="region of interest" description="Disordered" evidence="7">
    <location>
        <begin position="65"/>
        <end position="114"/>
    </location>
</feature>
<dbReference type="RefSeq" id="WP_097278387.1">
    <property type="nucleotide sequence ID" value="NZ_OCNJ01000003.1"/>
</dbReference>
<evidence type="ECO:0000259" key="10">
    <source>
        <dbReference type="Pfam" id="PF18741"/>
    </source>
</evidence>
<feature type="coiled-coil region" evidence="6">
    <location>
        <begin position="525"/>
        <end position="569"/>
    </location>
</feature>
<dbReference type="InterPro" id="IPR050534">
    <property type="entry name" value="Coronavir_polyprotein_1ab"/>
</dbReference>
<evidence type="ECO:0000259" key="8">
    <source>
        <dbReference type="Pfam" id="PF13086"/>
    </source>
</evidence>
<feature type="domain" description="Restriction endonuclease type II-like" evidence="10">
    <location>
        <begin position="1056"/>
        <end position="1150"/>
    </location>
</feature>